<name>A0AAD4LL72_9AGAM</name>
<dbReference type="EMBL" id="JAKELL010000014">
    <property type="protein sequence ID" value="KAH8994607.1"/>
    <property type="molecule type" value="Genomic_DNA"/>
</dbReference>
<accession>A0AAD4LL72</accession>
<comment type="caution">
    <text evidence="3">The sequence shown here is derived from an EMBL/GenBank/DDBJ whole genome shotgun (WGS) entry which is preliminary data.</text>
</comment>
<evidence type="ECO:0000259" key="2">
    <source>
        <dbReference type="PROSITE" id="PS50181"/>
    </source>
</evidence>
<dbReference type="InterPro" id="IPR036047">
    <property type="entry name" value="F-box-like_dom_sf"/>
</dbReference>
<reference evidence="3" key="1">
    <citation type="submission" date="2022-01" db="EMBL/GenBank/DDBJ databases">
        <title>Comparative genomics reveals a dynamic genome evolution in the ectomycorrhizal milk-cap (Lactarius) mushrooms.</title>
        <authorList>
            <consortium name="DOE Joint Genome Institute"/>
            <person name="Lebreton A."/>
            <person name="Tang N."/>
            <person name="Kuo A."/>
            <person name="LaButti K."/>
            <person name="Drula E."/>
            <person name="Barry K."/>
            <person name="Clum A."/>
            <person name="Lipzen A."/>
            <person name="Mousain D."/>
            <person name="Ng V."/>
            <person name="Wang R."/>
            <person name="Wang X."/>
            <person name="Dai Y."/>
            <person name="Henrissat B."/>
            <person name="Grigoriev I.V."/>
            <person name="Guerin-Laguette A."/>
            <person name="Yu F."/>
            <person name="Martin F.M."/>
        </authorList>
    </citation>
    <scope>NUCLEOTIDE SEQUENCE</scope>
    <source>
        <strain evidence="3">QP</strain>
    </source>
</reference>
<feature type="domain" description="F-box" evidence="2">
    <location>
        <begin position="66"/>
        <end position="114"/>
    </location>
</feature>
<organism evidence="3 4">
    <name type="scientific">Lactarius akahatsu</name>
    <dbReference type="NCBI Taxonomy" id="416441"/>
    <lineage>
        <taxon>Eukaryota</taxon>
        <taxon>Fungi</taxon>
        <taxon>Dikarya</taxon>
        <taxon>Basidiomycota</taxon>
        <taxon>Agaricomycotina</taxon>
        <taxon>Agaricomycetes</taxon>
        <taxon>Russulales</taxon>
        <taxon>Russulaceae</taxon>
        <taxon>Lactarius</taxon>
    </lineage>
</organism>
<dbReference type="InterPro" id="IPR001810">
    <property type="entry name" value="F-box_dom"/>
</dbReference>
<proteinExistence type="predicted"/>
<dbReference type="SUPFAM" id="SSF81383">
    <property type="entry name" value="F-box domain"/>
    <property type="match status" value="1"/>
</dbReference>
<dbReference type="PROSITE" id="PS50181">
    <property type="entry name" value="FBOX"/>
    <property type="match status" value="1"/>
</dbReference>
<evidence type="ECO:0000256" key="1">
    <source>
        <dbReference type="SAM" id="MobiDB-lite"/>
    </source>
</evidence>
<gene>
    <name evidence="3" type="ORF">EDB92DRAFT_295287</name>
</gene>
<evidence type="ECO:0000313" key="4">
    <source>
        <dbReference type="Proteomes" id="UP001201163"/>
    </source>
</evidence>
<dbReference type="AlphaFoldDB" id="A0AAD4LL72"/>
<keyword evidence="4" id="KW-1185">Reference proteome</keyword>
<dbReference type="Gene3D" id="1.20.1280.50">
    <property type="match status" value="1"/>
</dbReference>
<dbReference type="Proteomes" id="UP001201163">
    <property type="component" value="Unassembled WGS sequence"/>
</dbReference>
<evidence type="ECO:0000313" key="3">
    <source>
        <dbReference type="EMBL" id="KAH8994607.1"/>
    </source>
</evidence>
<protein>
    <recommendedName>
        <fullName evidence="2">F-box domain-containing protein</fullName>
    </recommendedName>
</protein>
<sequence length="606" mass="67735">MSGHDDFFATHLPALRLSRALAREFPNTRAVCLNNSWNSVLANELSEVETLLSDVLRGVSILRSHLRPFNRLPPELLAHIFAFLGGGAYVVPASHVCQRWRDVALGTPGLWTTIRQDDHFCAVQCFMERSQCMKLDVSFPVYMQQEGIKGFQAAFAHHALRIRRLHVDVNGDRVYDFYRSLAACDLVMPALEHFSIMMIEYGFPDDSRVDGPLNFFDESEFLTELTFKRALPLQTHLSPSIRSLTLADRVVDLDELLHCLAAAPNLEFLALLDSVPHTFDPRRRPVVKLDRLKEFHWFQGRVYDNVLGTVKLFEHLVLPRLDSPEFVLLLDPTKYAVEELYMPCHRSTMLFHTITELCLEATHYSANKPARNNIVFHGLHNHETLFSVRVHRAAIESVCGGTAPAVDGSCIDGGGWGWDDGTSDGLFLASSVRVDLSHLTHLTLTSVFPYHWNRFFRGSWGGFFRRMPAVRVLRLYVLRPVDIITALASADDATAPHLPALRVLHLFRCGGSGNDGANGEKALLRFLKRRADLGIPIESIVCSAPPDDADAGNGNRGPDADTDTDALLTPGVLSLVDSVEFGHPGKWADPPAFPRRMGALLEEHLN</sequence>
<dbReference type="Pfam" id="PF12937">
    <property type="entry name" value="F-box-like"/>
    <property type="match status" value="1"/>
</dbReference>
<feature type="region of interest" description="Disordered" evidence="1">
    <location>
        <begin position="544"/>
        <end position="564"/>
    </location>
</feature>